<keyword evidence="2 12" id="KW-0444">Lipid biosynthesis</keyword>
<keyword evidence="15" id="KW-1185">Reference proteome</keyword>
<keyword evidence="5 12" id="KW-1133">Transmembrane helix</keyword>
<evidence type="ECO:0000256" key="7">
    <source>
        <dbReference type="ARBA" id="ARBA00023136"/>
    </source>
</evidence>
<comment type="function">
    <text evidence="12">Catalyzes the formation of phosphatidylethanolamine (PtdEtn) from phosphatidylserine (PtdSer). Plays a central role in phospholipid metabolism and in the interorganelle trafficking of phosphatidylserine.</text>
</comment>
<dbReference type="UniPathway" id="UPA00558">
    <property type="reaction ID" value="UER00616"/>
</dbReference>
<evidence type="ECO:0000256" key="1">
    <source>
        <dbReference type="ARBA" id="ARBA00005189"/>
    </source>
</evidence>
<dbReference type="Pfam" id="PF02666">
    <property type="entry name" value="PS_Dcarbxylase"/>
    <property type="match status" value="2"/>
</dbReference>
<proteinExistence type="inferred from homology"/>
<dbReference type="GO" id="GO:0004609">
    <property type="term" value="F:phosphatidylserine decarboxylase activity"/>
    <property type="evidence" value="ECO:0007669"/>
    <property type="project" value="UniProtKB-UniRule"/>
</dbReference>
<dbReference type="PANTHER" id="PTHR10067">
    <property type="entry name" value="PHOSPHATIDYLSERINE DECARBOXYLASE"/>
    <property type="match status" value="1"/>
</dbReference>
<feature type="active site" description="Charge relay system; for autoendoproteolytic cleavage activity" evidence="12">
    <location>
        <position position="169"/>
    </location>
</feature>
<comment type="caution">
    <text evidence="14">The sequence shown here is derived from an EMBL/GenBank/DDBJ whole genome shotgun (WGS) entry which is preliminary data.</text>
</comment>
<dbReference type="AlphaFoldDB" id="A0A261Y6V8"/>
<evidence type="ECO:0000313" key="15">
    <source>
        <dbReference type="Proteomes" id="UP000242875"/>
    </source>
</evidence>
<comment type="subcellular location">
    <molecule>Phosphatidylserine decarboxylase 1 beta chain</molecule>
    <subcellularLocation>
        <location evidence="12">Mitochondrion inner membrane</location>
        <topology evidence="12">Single-pass membrane protein</topology>
        <orientation evidence="12">Intermembrane side</orientation>
    </subcellularLocation>
</comment>
<evidence type="ECO:0000256" key="9">
    <source>
        <dbReference type="ARBA" id="ARBA00023239"/>
    </source>
</evidence>
<dbReference type="HAMAP" id="MF_03208">
    <property type="entry name" value="PS_decarb_PSD_B_type1_euk"/>
    <property type="match status" value="1"/>
</dbReference>
<gene>
    <name evidence="12" type="primary">PSD1</name>
    <name evidence="14" type="ORF">BZG36_00706</name>
</gene>
<comment type="pathway">
    <text evidence="12">Phospholipid metabolism; phosphatidylethanolamine biosynthesis; phosphatidylethanolamine from CDP-diacylglycerol: step 2/2.</text>
</comment>
<feature type="region of interest" description="Disordered" evidence="13">
    <location>
        <begin position="240"/>
        <end position="264"/>
    </location>
</feature>
<dbReference type="GO" id="GO:0006646">
    <property type="term" value="P:phosphatidylethanolamine biosynthetic process"/>
    <property type="evidence" value="ECO:0007669"/>
    <property type="project" value="UniProtKB-UniRule"/>
</dbReference>
<evidence type="ECO:0000256" key="12">
    <source>
        <dbReference type="HAMAP-Rule" id="MF_03208"/>
    </source>
</evidence>
<dbReference type="GO" id="GO:0016540">
    <property type="term" value="P:protein autoprocessing"/>
    <property type="evidence" value="ECO:0007669"/>
    <property type="project" value="UniProtKB-UniRule"/>
</dbReference>
<keyword evidence="12" id="KW-0865">Zymogen</keyword>
<dbReference type="Proteomes" id="UP000242875">
    <property type="component" value="Unassembled WGS sequence"/>
</dbReference>
<dbReference type="GO" id="GO:0005743">
    <property type="term" value="C:mitochondrial inner membrane"/>
    <property type="evidence" value="ECO:0007669"/>
    <property type="project" value="UniProtKB-SubCell"/>
</dbReference>
<dbReference type="PANTHER" id="PTHR10067:SF6">
    <property type="entry name" value="PHOSPHATIDYLSERINE DECARBOXYLASE PROENZYME, MITOCHONDRIAL"/>
    <property type="match status" value="1"/>
</dbReference>
<dbReference type="EMBL" id="MVBO01000004">
    <property type="protein sequence ID" value="OZJ06329.1"/>
    <property type="molecule type" value="Genomic_DNA"/>
</dbReference>
<evidence type="ECO:0000256" key="5">
    <source>
        <dbReference type="ARBA" id="ARBA00022989"/>
    </source>
</evidence>
<dbReference type="InterPro" id="IPR033177">
    <property type="entry name" value="PSD-B"/>
</dbReference>
<evidence type="ECO:0000256" key="11">
    <source>
        <dbReference type="ARBA" id="ARBA00023317"/>
    </source>
</evidence>
<feature type="chain" id="PRO_5023530158" description="Phosphatidylserine decarboxylase 1 alpha chain" evidence="12">
    <location>
        <begin position="418"/>
        <end position="458"/>
    </location>
</feature>
<evidence type="ECO:0000256" key="13">
    <source>
        <dbReference type="SAM" id="MobiDB-lite"/>
    </source>
</evidence>
<feature type="compositionally biased region" description="Basic and acidic residues" evidence="13">
    <location>
        <begin position="242"/>
        <end position="256"/>
    </location>
</feature>
<dbReference type="NCBIfam" id="TIGR00163">
    <property type="entry name" value="PS_decarb"/>
    <property type="match status" value="1"/>
</dbReference>
<keyword evidence="9 12" id="KW-0456">Lyase</keyword>
<feature type="modified residue" description="Pyruvic acid (Ser); by autocatalysis" evidence="12">
    <location>
        <position position="418"/>
    </location>
</feature>
<keyword evidence="7 12" id="KW-0472">Membrane</keyword>
<dbReference type="OrthoDB" id="4330at2759"/>
<dbReference type="InterPro" id="IPR003817">
    <property type="entry name" value="PS_Dcarbxylase"/>
</dbReference>
<feature type="topological domain" description="Mitochondrial matrix" evidence="12">
    <location>
        <begin position="1"/>
        <end position="42"/>
    </location>
</feature>
<dbReference type="EC" id="4.1.1.65" evidence="12"/>
<feature type="active site" description="Schiff-base intermediate with substrate; via pyruvic acid; for decarboxylase activity" evidence="12">
    <location>
        <position position="418"/>
    </location>
</feature>
<feature type="topological domain" description="Mitochondrial intermembrane" evidence="12">
    <location>
        <begin position="62"/>
        <end position="458"/>
    </location>
</feature>
<organism evidence="14 15">
    <name type="scientific">Bifiguratus adelaidae</name>
    <dbReference type="NCBI Taxonomy" id="1938954"/>
    <lineage>
        <taxon>Eukaryota</taxon>
        <taxon>Fungi</taxon>
        <taxon>Fungi incertae sedis</taxon>
        <taxon>Mucoromycota</taxon>
        <taxon>Mucoromycotina</taxon>
        <taxon>Endogonomycetes</taxon>
        <taxon>Endogonales</taxon>
        <taxon>Endogonales incertae sedis</taxon>
        <taxon>Bifiguratus</taxon>
    </lineage>
</organism>
<comment type="cofactor">
    <cofactor evidence="12">
        <name>pyruvate</name>
        <dbReference type="ChEBI" id="CHEBI:15361"/>
    </cofactor>
    <text evidence="12">Binds 1 pyruvoyl group covalently per subunit.</text>
</comment>
<name>A0A261Y6V8_9FUNG</name>
<keyword evidence="4 12" id="KW-0210">Decarboxylase</keyword>
<keyword evidence="11 12" id="KW-0670">Pyruvate</keyword>
<comment type="pathway">
    <text evidence="1">Lipid metabolism.</text>
</comment>
<comment type="similarity">
    <text evidence="12">Belongs to the phosphatidylserine decarboxylase family. PSD-B subfamily. Eukaryotic type I sub-subfamily.</text>
</comment>
<keyword evidence="8 12" id="KW-0594">Phospholipid biosynthesis</keyword>
<keyword evidence="12" id="KW-0496">Mitochondrion</keyword>
<accession>A0A261Y6V8</accession>
<keyword evidence="12" id="KW-0999">Mitochondrion inner membrane</keyword>
<comment type="PTM">
    <text evidence="12">Is synthesized initially as an inactive proenzyme. Formation of the active enzyme involves a self-maturation process in which the active site pyruvoyl group is generated from an internal serine residue via an autocatalytic post-translational modification. Two non-identical subunits are generated from the proenzyme in this reaction, and the pyruvate is formed at the N-terminus of the alpha chain, which is derived from the carboxyl end of the proenzyme. The autoendoproteolytic cleavage occurs by a canonical serine protease mechanism, in which the side chain hydroxyl group of the serine supplies its oxygen atom to form the C-terminus of the beta chain, while the remainder of the serine residue undergoes an oxidative deamination to produce ammonia and the pyruvoyl prosthetic group on the alpha chain. During this reaction, the Ser that is part of the protease active site of the proenzyme becomes the pyruvoyl prosthetic group, which constitutes an essential element of the active site of the mature decarboxylase.</text>
</comment>
<feature type="region of interest" description="Disordered" evidence="13">
    <location>
        <begin position="1"/>
        <end position="20"/>
    </location>
</feature>
<keyword evidence="6 12" id="KW-0443">Lipid metabolism</keyword>
<sequence>MACRRLFQQQHQPSEGFDPKKKAYGERLQQAWNETEVKWYPIPVGVGLALLAFLQYQKVSRRERRRLEEQEAGGQEPRYVVKGPWSVQVAAALPLKTISRLWGRFNEMTIPTFLRVPGFRLYSLLFGVNLDEMKNPDLTSYPNLSSFFYRELKDGIRPIEPADVVSPADGRVLHFGIVEERRIEQIKGVSYSLDALIGEHTKRASVADVLTTHSAEVVDEEEFANVNGIAYSLDTLMGGDAGDDREVKTEGGEESKSVTPPPIHHSREGNALYFVVIYLAPGDYHRFHSPTHWIVESRRHFAGELFSVSPYMVKRLENLFVLNERVVLIGRWRYGFFAMIPVGATNVGSIRIKFDEVSLSNAVMLACAHPPQQALRTNIKEELKKNTFTQTNYIHASPILRGKPLRKGEEMGGFSLGSTVVLVFEAPKGFRFRVKVGQKIKMGQAVGEVVLEEIPAAA</sequence>
<feature type="site" description="Cleavage (non-hydrolytic); by autocatalysis" evidence="12">
    <location>
        <begin position="417"/>
        <end position="418"/>
    </location>
</feature>
<keyword evidence="3 12" id="KW-0812">Transmembrane</keyword>
<protein>
    <recommendedName>
        <fullName evidence="12">Phosphatidylserine decarboxylase proenzyme 1, mitochondrial</fullName>
        <ecNumber evidence="12">4.1.1.65</ecNumber>
    </recommendedName>
    <component>
        <recommendedName>
            <fullName evidence="12">Phosphatidylserine decarboxylase 1 beta chain</fullName>
        </recommendedName>
    </component>
    <component>
        <recommendedName>
            <fullName evidence="12">Phosphatidylserine decarboxylase 1 alpha chain</fullName>
        </recommendedName>
    </component>
</protein>
<reference evidence="14 15" key="1">
    <citation type="journal article" date="2017" name="Mycologia">
        <title>Bifiguratus adelaidae, gen. et sp. nov., a new member of Mucoromycotina in endophytic and soil-dwelling habitats.</title>
        <authorList>
            <person name="Torres-Cruz T.J."/>
            <person name="Billingsley Tobias T.L."/>
            <person name="Almatruk M."/>
            <person name="Hesse C."/>
            <person name="Kuske C.R."/>
            <person name="Desiro A."/>
            <person name="Benucci G.M."/>
            <person name="Bonito G."/>
            <person name="Stajich J.E."/>
            <person name="Dunlap C."/>
            <person name="Arnold A.E."/>
            <person name="Porras-Alfaro A."/>
        </authorList>
    </citation>
    <scope>NUCLEOTIDE SEQUENCE [LARGE SCALE GENOMIC DNA]</scope>
    <source>
        <strain evidence="14 15">AZ0501</strain>
    </source>
</reference>
<feature type="active site" description="Charge relay system; for autoendoproteolytic cleavage activity" evidence="12">
    <location>
        <position position="288"/>
    </location>
</feature>
<comment type="catalytic activity">
    <reaction evidence="12">
        <text>a 1,2-diacyl-sn-glycero-3-phospho-L-serine + H(+) = a 1,2-diacyl-sn-glycero-3-phosphoethanolamine + CO2</text>
        <dbReference type="Rhea" id="RHEA:20828"/>
        <dbReference type="ChEBI" id="CHEBI:15378"/>
        <dbReference type="ChEBI" id="CHEBI:16526"/>
        <dbReference type="ChEBI" id="CHEBI:57262"/>
        <dbReference type="ChEBI" id="CHEBI:64612"/>
        <dbReference type="EC" id="4.1.1.65"/>
    </reaction>
</comment>
<feature type="chain" id="PRO_5023530159" description="Phosphatidylserine decarboxylase 1 beta chain" evidence="12">
    <location>
        <begin position="1"/>
        <end position="417"/>
    </location>
</feature>
<evidence type="ECO:0000256" key="10">
    <source>
        <dbReference type="ARBA" id="ARBA00023264"/>
    </source>
</evidence>
<dbReference type="InterPro" id="IPR033661">
    <property type="entry name" value="PSD_type1_euk"/>
</dbReference>
<feature type="active site" description="Charge relay system; for autoendoproteolytic cleavage activity" evidence="12">
    <location>
        <position position="418"/>
    </location>
</feature>
<comment type="subcellular location">
    <molecule>Phosphatidylserine decarboxylase 1 alpha chain</molecule>
    <subcellularLocation>
        <location evidence="12">Mitochondrion inner membrane</location>
        <topology evidence="12">Peripheral membrane protein</topology>
        <orientation evidence="12">Intermembrane side</orientation>
    </subcellularLocation>
    <text evidence="12">Anchored to the mitochondrial inner membrane through its interaction with the integral membrane beta chain.</text>
</comment>
<evidence type="ECO:0000256" key="8">
    <source>
        <dbReference type="ARBA" id="ARBA00023209"/>
    </source>
</evidence>
<evidence type="ECO:0000256" key="6">
    <source>
        <dbReference type="ARBA" id="ARBA00023098"/>
    </source>
</evidence>
<keyword evidence="10 12" id="KW-1208">Phospholipid metabolism</keyword>
<evidence type="ECO:0000256" key="4">
    <source>
        <dbReference type="ARBA" id="ARBA00022793"/>
    </source>
</evidence>
<evidence type="ECO:0000256" key="3">
    <source>
        <dbReference type="ARBA" id="ARBA00022692"/>
    </source>
</evidence>
<evidence type="ECO:0000256" key="2">
    <source>
        <dbReference type="ARBA" id="ARBA00022516"/>
    </source>
</evidence>
<evidence type="ECO:0000313" key="14">
    <source>
        <dbReference type="EMBL" id="OZJ06329.1"/>
    </source>
</evidence>
<comment type="subunit">
    <text evidence="12">Heterodimer of a large membrane-associated beta subunit and a small pyruvoyl-containing alpha subunit.</text>
</comment>